<dbReference type="Proteomes" id="UP001501005">
    <property type="component" value="Unassembled WGS sequence"/>
</dbReference>
<feature type="domain" description="Berberine/berberine-like" evidence="1">
    <location>
        <begin position="116"/>
        <end position="142"/>
    </location>
</feature>
<evidence type="ECO:0000313" key="2">
    <source>
        <dbReference type="EMBL" id="GAA0917927.1"/>
    </source>
</evidence>
<evidence type="ECO:0000313" key="3">
    <source>
        <dbReference type="Proteomes" id="UP001501005"/>
    </source>
</evidence>
<comment type="caution">
    <text evidence="2">The sequence shown here is derived from an EMBL/GenBank/DDBJ whole genome shotgun (WGS) entry which is preliminary data.</text>
</comment>
<dbReference type="Pfam" id="PF08031">
    <property type="entry name" value="BBE"/>
    <property type="match status" value="1"/>
</dbReference>
<dbReference type="InterPro" id="IPR016169">
    <property type="entry name" value="FAD-bd_PCMH_sub2"/>
</dbReference>
<dbReference type="RefSeq" id="WP_344050728.1">
    <property type="nucleotide sequence ID" value="NZ_BAAAHG010000029.1"/>
</dbReference>
<dbReference type="InterPro" id="IPR012951">
    <property type="entry name" value="BBE"/>
</dbReference>
<name>A0ABN1NVX5_9ACTN</name>
<reference evidence="2 3" key="1">
    <citation type="journal article" date="2019" name="Int. J. Syst. Evol. Microbiol.">
        <title>The Global Catalogue of Microorganisms (GCM) 10K type strain sequencing project: providing services to taxonomists for standard genome sequencing and annotation.</title>
        <authorList>
            <consortium name="The Broad Institute Genomics Platform"/>
            <consortium name="The Broad Institute Genome Sequencing Center for Infectious Disease"/>
            <person name="Wu L."/>
            <person name="Ma J."/>
        </authorList>
    </citation>
    <scope>NUCLEOTIDE SEQUENCE [LARGE SCALE GENOMIC DNA]</scope>
    <source>
        <strain evidence="2 3">JCM 10673</strain>
    </source>
</reference>
<dbReference type="Gene3D" id="3.30.465.10">
    <property type="match status" value="1"/>
</dbReference>
<evidence type="ECO:0000259" key="1">
    <source>
        <dbReference type="Pfam" id="PF08031"/>
    </source>
</evidence>
<dbReference type="EMBL" id="BAAAHG010000029">
    <property type="protein sequence ID" value="GAA0917927.1"/>
    <property type="molecule type" value="Genomic_DNA"/>
</dbReference>
<sequence>MFYYWKSLNAPELGDELIERLTGHAAAAPSPGSTIGIRYQGGAMARVAEHETPFANRGACYLFGIEGNWAHEAGSERNVAWVRDTFADLRRFSAGGVHLNFPGFLEEGEQLLREGYGGNYERLSAIKATYGPGNLFRFNANIQPNIRFSP</sequence>
<dbReference type="Gene3D" id="3.40.462.20">
    <property type="match status" value="1"/>
</dbReference>
<keyword evidence="3" id="KW-1185">Reference proteome</keyword>
<proteinExistence type="predicted"/>
<accession>A0ABN1NVX5</accession>
<protein>
    <recommendedName>
        <fullName evidence="1">Berberine/berberine-like domain-containing protein</fullName>
    </recommendedName>
</protein>
<organism evidence="2 3">
    <name type="scientific">Streptomyces thermoalcalitolerans</name>
    <dbReference type="NCBI Taxonomy" id="65605"/>
    <lineage>
        <taxon>Bacteria</taxon>
        <taxon>Bacillati</taxon>
        <taxon>Actinomycetota</taxon>
        <taxon>Actinomycetes</taxon>
        <taxon>Kitasatosporales</taxon>
        <taxon>Streptomycetaceae</taxon>
        <taxon>Streptomyces</taxon>
    </lineage>
</organism>
<gene>
    <name evidence="2" type="ORF">GCM10009549_35140</name>
</gene>